<dbReference type="InterPro" id="IPR002108">
    <property type="entry name" value="ADF-H"/>
</dbReference>
<gene>
    <name evidence="2" type="ORF">ECPE_LOCUS15697</name>
</gene>
<evidence type="ECO:0000313" key="2">
    <source>
        <dbReference type="EMBL" id="VDP92969.1"/>
    </source>
</evidence>
<sequence>MTVYNSIKMNHSNPYAIFTINPAKNEIDIFKLAEPGKLSWYAAHMMISLMTCGHLNLRDVSQVNDSLPVRKRMLYASSKDGLRRSLEGIKFCVHASEMDDLSEKAMTQAALAACKSTR</sequence>
<dbReference type="Pfam" id="PF00241">
    <property type="entry name" value="Cofilin_ADF"/>
    <property type="match status" value="1"/>
</dbReference>
<accession>A0A3P8LAG5</accession>
<dbReference type="PROSITE" id="PS51263">
    <property type="entry name" value="ADF_H"/>
    <property type="match status" value="1"/>
</dbReference>
<dbReference type="AlphaFoldDB" id="A0A3P8LAG5"/>
<reference evidence="2 3" key="1">
    <citation type="submission" date="2018-11" db="EMBL/GenBank/DDBJ databases">
        <authorList>
            <consortium name="Pathogen Informatics"/>
        </authorList>
    </citation>
    <scope>NUCLEOTIDE SEQUENCE [LARGE SCALE GENOMIC DNA]</scope>
    <source>
        <strain evidence="2 3">Egypt</strain>
    </source>
</reference>
<organism evidence="2 3">
    <name type="scientific">Echinostoma caproni</name>
    <dbReference type="NCBI Taxonomy" id="27848"/>
    <lineage>
        <taxon>Eukaryota</taxon>
        <taxon>Metazoa</taxon>
        <taxon>Spiralia</taxon>
        <taxon>Lophotrochozoa</taxon>
        <taxon>Platyhelminthes</taxon>
        <taxon>Trematoda</taxon>
        <taxon>Digenea</taxon>
        <taxon>Plagiorchiida</taxon>
        <taxon>Echinostomata</taxon>
        <taxon>Echinostomatoidea</taxon>
        <taxon>Echinostomatidae</taxon>
        <taxon>Echinostoma</taxon>
    </lineage>
</organism>
<evidence type="ECO:0000313" key="3">
    <source>
        <dbReference type="Proteomes" id="UP000272942"/>
    </source>
</evidence>
<dbReference type="OrthoDB" id="10249245at2759"/>
<feature type="domain" description="ADF-H" evidence="1">
    <location>
        <begin position="1"/>
        <end position="111"/>
    </location>
</feature>
<dbReference type="InterPro" id="IPR029006">
    <property type="entry name" value="ADF-H/Gelsolin-like_dom_sf"/>
</dbReference>
<dbReference type="EMBL" id="UZAN01061487">
    <property type="protein sequence ID" value="VDP92969.1"/>
    <property type="molecule type" value="Genomic_DNA"/>
</dbReference>
<dbReference type="SUPFAM" id="SSF55753">
    <property type="entry name" value="Actin depolymerizing proteins"/>
    <property type="match status" value="1"/>
</dbReference>
<keyword evidence="3" id="KW-1185">Reference proteome</keyword>
<evidence type="ECO:0000259" key="1">
    <source>
        <dbReference type="PROSITE" id="PS51263"/>
    </source>
</evidence>
<protein>
    <recommendedName>
        <fullName evidence="1">ADF-H domain-containing protein</fullName>
    </recommendedName>
</protein>
<name>A0A3P8LAG5_9TREM</name>
<proteinExistence type="predicted"/>
<dbReference type="Gene3D" id="3.40.20.10">
    <property type="entry name" value="Severin"/>
    <property type="match status" value="1"/>
</dbReference>
<dbReference type="GO" id="GO:0003779">
    <property type="term" value="F:actin binding"/>
    <property type="evidence" value="ECO:0007669"/>
    <property type="project" value="InterPro"/>
</dbReference>
<dbReference type="Proteomes" id="UP000272942">
    <property type="component" value="Unassembled WGS sequence"/>
</dbReference>